<dbReference type="EMBL" id="JAQIZT010000006">
    <property type="protein sequence ID" value="KAJ6995445.1"/>
    <property type="molecule type" value="Genomic_DNA"/>
</dbReference>
<sequence length="249" mass="25813">MDAPTSVPTEALVMNGNSAEVDLFADAAFVSAPPQAGKEASSQTQTKVDLFTSQPANPSAVPSTFDLFSSDEPVAQPGIKTPKSEPPNTNVFDPFAAVPMNNFDGSDLFGVFTSSSNPASSEPTQSPIKDGSLNNLDGKSLASSNPPQKEGFQVKSGIWADSLSRGLIDLNISAPKKVSLVDVGVVGDLTDGLDEREKGPPTSFYMGRAMGMGSGLGKSGLTSSQPQATGGDDFLSSLGGQQYHFGNFK</sequence>
<evidence type="ECO:0000313" key="3">
    <source>
        <dbReference type="Proteomes" id="UP001164929"/>
    </source>
</evidence>
<protein>
    <submittedName>
        <fullName evidence="2">Clathrin interactor EPSIN 1-like</fullName>
    </submittedName>
</protein>
<reference evidence="2" key="1">
    <citation type="journal article" date="2023" name="Mol. Ecol. Resour.">
        <title>Chromosome-level genome assembly of a triploid poplar Populus alba 'Berolinensis'.</title>
        <authorList>
            <person name="Chen S."/>
            <person name="Yu Y."/>
            <person name="Wang X."/>
            <person name="Wang S."/>
            <person name="Zhang T."/>
            <person name="Zhou Y."/>
            <person name="He R."/>
            <person name="Meng N."/>
            <person name="Wang Y."/>
            <person name="Liu W."/>
            <person name="Liu Z."/>
            <person name="Liu J."/>
            <person name="Guo Q."/>
            <person name="Huang H."/>
            <person name="Sederoff R.R."/>
            <person name="Wang G."/>
            <person name="Qu G."/>
            <person name="Chen S."/>
        </authorList>
    </citation>
    <scope>NUCLEOTIDE SEQUENCE</scope>
    <source>
        <strain evidence="2">SC-2020</strain>
    </source>
</reference>
<feature type="compositionally biased region" description="Polar residues" evidence="1">
    <location>
        <begin position="114"/>
        <end position="147"/>
    </location>
</feature>
<evidence type="ECO:0000256" key="1">
    <source>
        <dbReference type="SAM" id="MobiDB-lite"/>
    </source>
</evidence>
<feature type="region of interest" description="Disordered" evidence="1">
    <location>
        <begin position="68"/>
        <end position="88"/>
    </location>
</feature>
<feature type="region of interest" description="Disordered" evidence="1">
    <location>
        <begin position="114"/>
        <end position="152"/>
    </location>
</feature>
<feature type="region of interest" description="Disordered" evidence="1">
    <location>
        <begin position="215"/>
        <end position="235"/>
    </location>
</feature>
<comment type="caution">
    <text evidence="2">The sequence shown here is derived from an EMBL/GenBank/DDBJ whole genome shotgun (WGS) entry which is preliminary data.</text>
</comment>
<evidence type="ECO:0000313" key="2">
    <source>
        <dbReference type="EMBL" id="KAJ6995445.1"/>
    </source>
</evidence>
<proteinExistence type="predicted"/>
<name>A0AAD6W198_9ROSI</name>
<organism evidence="2 3">
    <name type="scientific">Populus alba x Populus x berolinensis</name>
    <dbReference type="NCBI Taxonomy" id="444605"/>
    <lineage>
        <taxon>Eukaryota</taxon>
        <taxon>Viridiplantae</taxon>
        <taxon>Streptophyta</taxon>
        <taxon>Embryophyta</taxon>
        <taxon>Tracheophyta</taxon>
        <taxon>Spermatophyta</taxon>
        <taxon>Magnoliopsida</taxon>
        <taxon>eudicotyledons</taxon>
        <taxon>Gunneridae</taxon>
        <taxon>Pentapetalae</taxon>
        <taxon>rosids</taxon>
        <taxon>fabids</taxon>
        <taxon>Malpighiales</taxon>
        <taxon>Salicaceae</taxon>
        <taxon>Saliceae</taxon>
        <taxon>Populus</taxon>
    </lineage>
</organism>
<keyword evidence="3" id="KW-1185">Reference proteome</keyword>
<dbReference type="AlphaFoldDB" id="A0AAD6W198"/>
<dbReference type="Proteomes" id="UP001164929">
    <property type="component" value="Chromosome 6"/>
</dbReference>
<gene>
    <name evidence="2" type="ORF">NC653_018036</name>
</gene>
<accession>A0AAD6W198</accession>